<feature type="compositionally biased region" description="Basic and acidic residues" evidence="1">
    <location>
        <begin position="284"/>
        <end position="294"/>
    </location>
</feature>
<dbReference type="Proteomes" id="UP000298061">
    <property type="component" value="Unassembled WGS sequence"/>
</dbReference>
<proteinExistence type="predicted"/>
<dbReference type="EMBL" id="SFCI01000446">
    <property type="protein sequence ID" value="TFY79759.1"/>
    <property type="molecule type" value="Genomic_DNA"/>
</dbReference>
<keyword evidence="3" id="KW-1185">Reference proteome</keyword>
<accession>A0A4Z0A1Q5</accession>
<evidence type="ECO:0000313" key="2">
    <source>
        <dbReference type="EMBL" id="TFY79759.1"/>
    </source>
</evidence>
<evidence type="ECO:0000256" key="1">
    <source>
        <dbReference type="SAM" id="MobiDB-lite"/>
    </source>
</evidence>
<reference evidence="2 3" key="1">
    <citation type="submission" date="2019-02" db="EMBL/GenBank/DDBJ databases">
        <title>Genome sequencing of the rare red list fungi Hericium alpestre (H. flagellum).</title>
        <authorList>
            <person name="Buettner E."/>
            <person name="Kellner H."/>
        </authorList>
    </citation>
    <scope>NUCLEOTIDE SEQUENCE [LARGE SCALE GENOMIC DNA]</scope>
    <source>
        <strain evidence="2 3">DSM 108284</strain>
    </source>
</reference>
<organism evidence="2 3">
    <name type="scientific">Hericium alpestre</name>
    <dbReference type="NCBI Taxonomy" id="135208"/>
    <lineage>
        <taxon>Eukaryota</taxon>
        <taxon>Fungi</taxon>
        <taxon>Dikarya</taxon>
        <taxon>Basidiomycota</taxon>
        <taxon>Agaricomycotina</taxon>
        <taxon>Agaricomycetes</taxon>
        <taxon>Russulales</taxon>
        <taxon>Hericiaceae</taxon>
        <taxon>Hericium</taxon>
    </lineage>
</organism>
<dbReference type="AlphaFoldDB" id="A0A4Z0A1Q5"/>
<comment type="caution">
    <text evidence="2">The sequence shown here is derived from an EMBL/GenBank/DDBJ whole genome shotgun (WGS) entry which is preliminary data.</text>
</comment>
<sequence length="380" mass="42459">MPCLKALDLTYCIPSRPHHAANHLPIIFPYLELLSLAGTLVACADVLHHFMVPTTARIILKCTGDPEPIDGLVHFLNRHANRHDMPPLLTLIVSHRESHTRSLSSEWLCIDLWRTCRLCDEDEIHGDRRCRPTKDPLISIHFPPVLGSLDSLERLCGVLPLEDLRVLQVTDTDDELAWSPEVWIRMFGRCTHVEHVSVKSWNVVCFCRALLLPVDGADSLAERASSAEQLFLRHLESVEICDIDLLADIEDARVPFIGSLRSWLSIRTDLMNVGIGDSTNSSGSDDRSHGHRSSENSVIEGASGDGGSKGQLRSNRGMSQDVIVPCRDGVEADDNRLKCIWISKCSIKAEDVELLKDAVQDLVWDNFEGIYGDEGEMVYE</sequence>
<feature type="region of interest" description="Disordered" evidence="1">
    <location>
        <begin position="277"/>
        <end position="314"/>
    </location>
</feature>
<protein>
    <submittedName>
        <fullName evidence="2">Uncharacterized protein</fullName>
    </submittedName>
</protein>
<name>A0A4Z0A1Q5_9AGAM</name>
<evidence type="ECO:0000313" key="3">
    <source>
        <dbReference type="Proteomes" id="UP000298061"/>
    </source>
</evidence>
<gene>
    <name evidence="2" type="ORF">EWM64_g4253</name>
</gene>